<reference evidence="9 10" key="1">
    <citation type="journal article" date="2024" name="IMA Fungus">
        <title>IMA Genome - F19 : A genome assembly and annotation guide to empower mycologists, including annotated draft genome sequences of Ceratocystis pirilliformis, Diaporthe australafricana, Fusarium ophioides, Paecilomyces lecythidis, and Sporothrix stenoceras.</title>
        <authorList>
            <person name="Aylward J."/>
            <person name="Wilson A.M."/>
            <person name="Visagie C.M."/>
            <person name="Spraker J."/>
            <person name="Barnes I."/>
            <person name="Buitendag C."/>
            <person name="Ceriani C."/>
            <person name="Del Mar Angel L."/>
            <person name="du Plessis D."/>
            <person name="Fuchs T."/>
            <person name="Gasser K."/>
            <person name="Kramer D."/>
            <person name="Li W."/>
            <person name="Munsamy K."/>
            <person name="Piso A."/>
            <person name="Price J.L."/>
            <person name="Sonnekus B."/>
            <person name="Thomas C."/>
            <person name="van der Nest A."/>
            <person name="van Dijk A."/>
            <person name="van Heerden A."/>
            <person name="van Vuuren N."/>
            <person name="Yilmaz N."/>
            <person name="Duong T.A."/>
            <person name="van der Merwe N.A."/>
            <person name="Wingfield M.J."/>
            <person name="Wingfield B.D."/>
        </authorList>
    </citation>
    <scope>NUCLEOTIDE SEQUENCE [LARGE SCALE GENOMIC DNA]</scope>
    <source>
        <strain evidence="9 10">CMW 18300</strain>
    </source>
</reference>
<evidence type="ECO:0000256" key="2">
    <source>
        <dbReference type="ARBA" id="ARBA00022487"/>
    </source>
</evidence>
<dbReference type="EMBL" id="JAWRVE010000104">
    <property type="protein sequence ID" value="KAL1858783.1"/>
    <property type="molecule type" value="Genomic_DNA"/>
</dbReference>
<organism evidence="9 10">
    <name type="scientific">Diaporthe australafricana</name>
    <dbReference type="NCBI Taxonomy" id="127596"/>
    <lineage>
        <taxon>Eukaryota</taxon>
        <taxon>Fungi</taxon>
        <taxon>Dikarya</taxon>
        <taxon>Ascomycota</taxon>
        <taxon>Pezizomycotina</taxon>
        <taxon>Sordariomycetes</taxon>
        <taxon>Sordariomycetidae</taxon>
        <taxon>Diaporthales</taxon>
        <taxon>Diaporthaceae</taxon>
        <taxon>Diaporthe</taxon>
    </lineage>
</organism>
<protein>
    <recommendedName>
        <fullName evidence="8">Carboxylic ester hydrolase</fullName>
        <ecNumber evidence="8">3.1.1.-</ecNumber>
    </recommendedName>
</protein>
<evidence type="ECO:0000313" key="10">
    <source>
        <dbReference type="Proteomes" id="UP001583177"/>
    </source>
</evidence>
<proteinExistence type="inferred from homology"/>
<comment type="caution">
    <text evidence="9">The sequence shown here is derived from an EMBL/GenBank/DDBJ whole genome shotgun (WGS) entry which is preliminary data.</text>
</comment>
<gene>
    <name evidence="9" type="ORF">Daus18300_009917</name>
</gene>
<feature type="signal peptide" evidence="8">
    <location>
        <begin position="1"/>
        <end position="24"/>
    </location>
</feature>
<keyword evidence="3" id="KW-0479">Metal-binding</keyword>
<keyword evidence="6" id="KW-0106">Calcium</keyword>
<evidence type="ECO:0000256" key="7">
    <source>
        <dbReference type="ARBA" id="ARBA00023157"/>
    </source>
</evidence>
<evidence type="ECO:0000256" key="6">
    <source>
        <dbReference type="ARBA" id="ARBA00022837"/>
    </source>
</evidence>
<dbReference type="SUPFAM" id="SSF53474">
    <property type="entry name" value="alpha/beta-Hydrolases"/>
    <property type="match status" value="1"/>
</dbReference>
<sequence>MRPSVYLAASARALLWQGLWGGSAAPAPATPCSIDALQAALPSDASVLVAQQVASGGTFGEGPADIPYPREPTNLPETCAVIVNVTSSPSSSFRFSLFLPTQWNGRFLQVGNGGFAGGINFLDMGAGVRYGFAVASTDTGHNSSTSDLTWALREPEKRYDFGYRAIHGSVVLGKALTEAFYGRDIAFSYYSGASTGGRQGLREAQYDPESFDGLLIGAPAWWTSHMQPWTTKLGSYNLPTDAAGHIPPSLFGAVGAEVVHQCDSLDGVRDGIVSSPELCELDTDALLCGSAGAGTNSSACLTGAQLATLNSIYSDYYAQGRFAFPGLEPGSEAQWGVLLGGSSPNPLGDGYVQNFVLDDASWTWRQYEDSILWQADAEDPGNCTADHYEAMGAVMERGSKILMFHGASDALISTRSSNVLYSRVAAALGGYDQLQNWFRYFVVPGLQHVVGTPESVNAPWYFAGPNSQASLGTDIFSTPGFPDPEHDALLALMRWVEDGVAVDSLIATTWSNSTDPASGVFRQRPLCPFPQKAAYDGNGDVNDAKSWSCPG</sequence>
<evidence type="ECO:0000313" key="9">
    <source>
        <dbReference type="EMBL" id="KAL1858783.1"/>
    </source>
</evidence>
<evidence type="ECO:0000256" key="8">
    <source>
        <dbReference type="RuleBase" id="RU361238"/>
    </source>
</evidence>
<keyword evidence="7" id="KW-1015">Disulfide bond</keyword>
<dbReference type="PANTHER" id="PTHR33938:SF2">
    <property type="entry name" value="CARBOXYLIC ESTER HYDROLASE"/>
    <property type="match status" value="1"/>
</dbReference>
<evidence type="ECO:0000256" key="5">
    <source>
        <dbReference type="ARBA" id="ARBA00022801"/>
    </source>
</evidence>
<evidence type="ECO:0000256" key="1">
    <source>
        <dbReference type="ARBA" id="ARBA00006249"/>
    </source>
</evidence>
<dbReference type="EC" id="3.1.1.-" evidence="8"/>
<accession>A0ABR3WCF8</accession>
<dbReference type="Pfam" id="PF07519">
    <property type="entry name" value="Tannase"/>
    <property type="match status" value="2"/>
</dbReference>
<name>A0ABR3WCF8_9PEZI</name>
<comment type="similarity">
    <text evidence="1 8">Belongs to the tannase family.</text>
</comment>
<dbReference type="Proteomes" id="UP001583177">
    <property type="component" value="Unassembled WGS sequence"/>
</dbReference>
<keyword evidence="2" id="KW-0719">Serine esterase</keyword>
<feature type="chain" id="PRO_5044952029" description="Carboxylic ester hydrolase" evidence="8">
    <location>
        <begin position="25"/>
        <end position="551"/>
    </location>
</feature>
<keyword evidence="4 8" id="KW-0732">Signal</keyword>
<evidence type="ECO:0000256" key="3">
    <source>
        <dbReference type="ARBA" id="ARBA00022723"/>
    </source>
</evidence>
<dbReference type="PANTHER" id="PTHR33938">
    <property type="entry name" value="FERULOYL ESTERASE B-RELATED"/>
    <property type="match status" value="1"/>
</dbReference>
<dbReference type="InterPro" id="IPR011118">
    <property type="entry name" value="Tannase/feruloyl_esterase"/>
</dbReference>
<keyword evidence="5 8" id="KW-0378">Hydrolase</keyword>
<keyword evidence="10" id="KW-1185">Reference proteome</keyword>
<evidence type="ECO:0000256" key="4">
    <source>
        <dbReference type="ARBA" id="ARBA00022729"/>
    </source>
</evidence>
<dbReference type="InterPro" id="IPR029058">
    <property type="entry name" value="AB_hydrolase_fold"/>
</dbReference>